<sequence>MDQYLEDQKKELFERLSPEEKINLLGPQLQLYASAVSKKMATLSSVAALSATLIIISTLNRALVPLSDNEIRTVLSIFLILIPISLHIYIKDIEDSAKNSLETIKSYHREDILGDLEKDVLFSDKLVSKSPMVMTCIFYILIGFIILKIWLR</sequence>
<feature type="transmembrane region" description="Helical" evidence="1">
    <location>
        <begin position="132"/>
        <end position="151"/>
    </location>
</feature>
<keyword evidence="1" id="KW-0472">Membrane</keyword>
<keyword evidence="1" id="KW-1133">Transmembrane helix</keyword>
<keyword evidence="1" id="KW-0812">Transmembrane</keyword>
<proteinExistence type="predicted"/>
<dbReference type="EMBL" id="LBXZ01000007">
    <property type="protein sequence ID" value="KKR40584.1"/>
    <property type="molecule type" value="Genomic_DNA"/>
</dbReference>
<evidence type="ECO:0000256" key="1">
    <source>
        <dbReference type="SAM" id="Phobius"/>
    </source>
</evidence>
<reference evidence="2 3" key="1">
    <citation type="journal article" date="2015" name="Nature">
        <title>rRNA introns, odd ribosomes, and small enigmatic genomes across a large radiation of phyla.</title>
        <authorList>
            <person name="Brown C.T."/>
            <person name="Hug L.A."/>
            <person name="Thomas B.C."/>
            <person name="Sharon I."/>
            <person name="Castelle C.J."/>
            <person name="Singh A."/>
            <person name="Wilkins M.J."/>
            <person name="Williams K.H."/>
            <person name="Banfield J.F."/>
        </authorList>
    </citation>
    <scope>NUCLEOTIDE SEQUENCE [LARGE SCALE GENOMIC DNA]</scope>
</reference>
<dbReference type="AlphaFoldDB" id="A0A0G0QJS1"/>
<dbReference type="Proteomes" id="UP000034072">
    <property type="component" value="Unassembled WGS sequence"/>
</dbReference>
<organism evidence="2 3">
    <name type="scientific">Candidatus Yanofskybacteria bacterium GW2011_GWE2_40_11</name>
    <dbReference type="NCBI Taxonomy" id="1619033"/>
    <lineage>
        <taxon>Bacteria</taxon>
        <taxon>Candidatus Yanofskyibacteriota</taxon>
    </lineage>
</organism>
<feature type="transmembrane region" description="Helical" evidence="1">
    <location>
        <begin position="71"/>
        <end position="90"/>
    </location>
</feature>
<name>A0A0G0QJS1_9BACT</name>
<evidence type="ECO:0000313" key="2">
    <source>
        <dbReference type="EMBL" id="KKR40584.1"/>
    </source>
</evidence>
<feature type="transmembrane region" description="Helical" evidence="1">
    <location>
        <begin position="40"/>
        <end position="59"/>
    </location>
</feature>
<evidence type="ECO:0000313" key="3">
    <source>
        <dbReference type="Proteomes" id="UP000034072"/>
    </source>
</evidence>
<gene>
    <name evidence="2" type="ORF">UT75_C0007G0032</name>
</gene>
<accession>A0A0G0QJS1</accession>
<comment type="caution">
    <text evidence="2">The sequence shown here is derived from an EMBL/GenBank/DDBJ whole genome shotgun (WGS) entry which is preliminary data.</text>
</comment>
<protein>
    <submittedName>
        <fullName evidence="2">Uncharacterized protein</fullName>
    </submittedName>
</protein>